<dbReference type="SUPFAM" id="SSF48230">
    <property type="entry name" value="Chondroitin AC/alginate lyase"/>
    <property type="match status" value="1"/>
</dbReference>
<sequence>MINPKSINDREKLNILKVKLKYFFRRTSLRGKDAQSAGDQILDNHIYISKDFPVHHIHNIDDMWKLSAQNLNTYKSYLYGLQPIGYLNNAFEYTKNKKYLLKGIEIMISWLNTGELNKYDSLVWYEFSVSNRVITLIELLQHCLQAGLTLPQHAKIKVIDSLINYANFLSNDSNYVNNNHGVIQDRALLEISCLFAGHDFSQNWQNKALQRLSKQFRKAFNEESINVENSPFYHKYNIDLFSQSSHFLEYNGIIAKNLLREEFRIKIKKAINAHQEMLKPDQSLPLIGDTEVQKFPAKYKNKSIVYPNTGLVFFKNDRCYISLKSGYTNLSHKHFDDLSFTVFYDNKDILIDCGKYNYVPNDKFRNYLKSVLAHNTISLNQSNYPLNNPAKTGIHEYKLQTEFEYVIMYNYLYNKIKLVRYFIYIKPNLIIIIDKANNSAKQINLFNQSFNINGDFSVADLSEYRTLFTAKNSNHQVTIIQNIPVRNYQFFYNDKKNVRGLASEKFGELKPANHLSFINETGKHGEMVFLTSILFTSNNNDEIIDHTITKIDNNTLKISCKYNHKSDSVYTWNALSNNKIVKSR</sequence>
<keyword evidence="4" id="KW-0456">Lyase</keyword>
<evidence type="ECO:0000313" key="7">
    <source>
        <dbReference type="EMBL" id="EWG10242.1"/>
    </source>
</evidence>
<dbReference type="InterPro" id="IPR012480">
    <property type="entry name" value="Hepar_II_III_C"/>
</dbReference>
<evidence type="ECO:0000256" key="4">
    <source>
        <dbReference type="ARBA" id="ARBA00023239"/>
    </source>
</evidence>
<organism evidence="7 8">
    <name type="scientific">Cytobacillus firmus DS1</name>
    <dbReference type="NCBI Taxonomy" id="1307436"/>
    <lineage>
        <taxon>Bacteria</taxon>
        <taxon>Bacillati</taxon>
        <taxon>Bacillota</taxon>
        <taxon>Bacilli</taxon>
        <taxon>Bacillales</taxon>
        <taxon>Bacillaceae</taxon>
        <taxon>Cytobacillus</taxon>
    </lineage>
</organism>
<evidence type="ECO:0000256" key="1">
    <source>
        <dbReference type="ARBA" id="ARBA00004418"/>
    </source>
</evidence>
<comment type="subcellular location">
    <subcellularLocation>
        <location evidence="1">Periplasm</location>
    </subcellularLocation>
</comment>
<dbReference type="PANTHER" id="PTHR39210:SF1">
    <property type="entry name" value="HEPARIN-SULFATE LYASE"/>
    <property type="match status" value="1"/>
</dbReference>
<proteinExistence type="predicted"/>
<gene>
    <name evidence="7" type="ORF">PBF_14104</name>
</gene>
<feature type="domain" description="Alginate lyase" evidence="5">
    <location>
        <begin position="87"/>
        <end position="278"/>
    </location>
</feature>
<dbReference type="GO" id="GO:0016829">
    <property type="term" value="F:lyase activity"/>
    <property type="evidence" value="ECO:0007669"/>
    <property type="project" value="UniProtKB-KW"/>
</dbReference>
<protein>
    <submittedName>
        <fullName evidence="7">Uncharacterized protein</fullName>
    </submittedName>
</protein>
<dbReference type="EMBL" id="APVL01000010">
    <property type="protein sequence ID" value="EWG10242.1"/>
    <property type="molecule type" value="Genomic_DNA"/>
</dbReference>
<keyword evidence="2" id="KW-0732">Signal</keyword>
<dbReference type="InterPro" id="IPR008929">
    <property type="entry name" value="Chondroitin_lyas"/>
</dbReference>
<evidence type="ECO:0000256" key="3">
    <source>
        <dbReference type="ARBA" id="ARBA00022764"/>
    </source>
</evidence>
<reference evidence="8" key="1">
    <citation type="submission" date="2013-03" db="EMBL/GenBank/DDBJ databases">
        <title>Draft genome sequence of Bacillus firmus DS1.</title>
        <authorList>
            <person name="Peng D."/>
            <person name="Zhu L."/>
            <person name="Sun M."/>
        </authorList>
    </citation>
    <scope>NUCLEOTIDE SEQUENCE [LARGE SCALE GENOMIC DNA]</scope>
    <source>
        <strain evidence="8">DS1</strain>
    </source>
</reference>
<dbReference type="AlphaFoldDB" id="W7L500"/>
<feature type="domain" description="Heparinase II/III-like C-terminal" evidence="6">
    <location>
        <begin position="303"/>
        <end position="478"/>
    </location>
</feature>
<dbReference type="OrthoDB" id="7335480at2"/>
<comment type="caution">
    <text evidence="7">The sequence shown here is derived from an EMBL/GenBank/DDBJ whole genome shotgun (WGS) entry which is preliminary data.</text>
</comment>
<dbReference type="Gene3D" id="1.50.10.100">
    <property type="entry name" value="Chondroitin AC/alginate lyase"/>
    <property type="match status" value="1"/>
</dbReference>
<name>W7L500_CYTFI</name>
<dbReference type="Pfam" id="PF07940">
    <property type="entry name" value="Hepar_II_III_C"/>
    <property type="match status" value="1"/>
</dbReference>
<dbReference type="GO" id="GO:0042597">
    <property type="term" value="C:periplasmic space"/>
    <property type="evidence" value="ECO:0007669"/>
    <property type="project" value="UniProtKB-SubCell"/>
</dbReference>
<dbReference type="eggNOG" id="COG0627">
    <property type="taxonomic scope" value="Bacteria"/>
</dbReference>
<dbReference type="RefSeq" id="WP_035330459.1">
    <property type="nucleotide sequence ID" value="NZ_APVL01000010.1"/>
</dbReference>
<evidence type="ECO:0000313" key="8">
    <source>
        <dbReference type="Proteomes" id="UP000019270"/>
    </source>
</evidence>
<dbReference type="PATRIC" id="fig|1307436.3.peg.3010"/>
<accession>W7L500</accession>
<keyword evidence="3" id="KW-0574">Periplasm</keyword>
<evidence type="ECO:0000256" key="2">
    <source>
        <dbReference type="ARBA" id="ARBA00022729"/>
    </source>
</evidence>
<dbReference type="Gene3D" id="2.70.98.70">
    <property type="match status" value="1"/>
</dbReference>
<dbReference type="Pfam" id="PF05426">
    <property type="entry name" value="Alginate_lyase"/>
    <property type="match status" value="1"/>
</dbReference>
<evidence type="ECO:0000259" key="5">
    <source>
        <dbReference type="Pfam" id="PF05426"/>
    </source>
</evidence>
<dbReference type="PANTHER" id="PTHR39210">
    <property type="entry name" value="HEPARIN-SULFATE LYASE"/>
    <property type="match status" value="1"/>
</dbReference>
<reference evidence="7 8" key="2">
    <citation type="journal article" date="2016" name="Sci. Rep.">
        <title>A novel serine protease, Sep1, from Bacillus firmus DS-1 has nematicidal activity and degrades multiple intestinal-associated nematode proteins.</title>
        <authorList>
            <person name="Geng C."/>
            <person name="Nie X."/>
            <person name="Tang Z."/>
            <person name="Zhang Y."/>
            <person name="Lin J."/>
            <person name="Sun M."/>
            <person name="Peng D."/>
        </authorList>
    </citation>
    <scope>NUCLEOTIDE SEQUENCE [LARGE SCALE GENOMIC DNA]</scope>
    <source>
        <strain evidence="7 8">DS1</strain>
    </source>
</reference>
<dbReference type="Proteomes" id="UP000019270">
    <property type="component" value="Unassembled WGS sequence"/>
</dbReference>
<evidence type="ECO:0000259" key="6">
    <source>
        <dbReference type="Pfam" id="PF07940"/>
    </source>
</evidence>
<dbReference type="InterPro" id="IPR008397">
    <property type="entry name" value="Alginate_lyase_dom"/>
</dbReference>